<proteinExistence type="inferred from homology"/>
<gene>
    <name evidence="3" type="ORF">AMTR_s05130p00000670</name>
</gene>
<name>U5CKJ7_AMBTC</name>
<evidence type="ECO:0000313" key="3">
    <source>
        <dbReference type="EMBL" id="ERM93478.1"/>
    </source>
</evidence>
<comment type="similarity">
    <text evidence="1">Belongs to the QWRF family.</text>
</comment>
<dbReference type="AlphaFoldDB" id="U5CKJ7"/>
<evidence type="ECO:0000256" key="2">
    <source>
        <dbReference type="SAM" id="MobiDB-lite"/>
    </source>
</evidence>
<dbReference type="PANTHER" id="PTHR31807:SF37">
    <property type="entry name" value="HAUS AUGMIN-LIKE COMPLEX SUBUNIT 8"/>
    <property type="match status" value="1"/>
</dbReference>
<dbReference type="InterPro" id="IPR007573">
    <property type="entry name" value="QWRF"/>
</dbReference>
<dbReference type="STRING" id="13333.U5CKJ7"/>
<evidence type="ECO:0000256" key="1">
    <source>
        <dbReference type="ARBA" id="ARBA00010016"/>
    </source>
</evidence>
<evidence type="ECO:0000313" key="4">
    <source>
        <dbReference type="Proteomes" id="UP000017836"/>
    </source>
</evidence>
<keyword evidence="4" id="KW-1185">Reference proteome</keyword>
<dbReference type="Pfam" id="PF04484">
    <property type="entry name" value="QWRF"/>
    <property type="match status" value="1"/>
</dbReference>
<dbReference type="Proteomes" id="UP000017836">
    <property type="component" value="Unassembled WGS sequence"/>
</dbReference>
<dbReference type="EMBL" id="KI397691">
    <property type="protein sequence ID" value="ERM93478.1"/>
    <property type="molecule type" value="Genomic_DNA"/>
</dbReference>
<organism evidence="3 4">
    <name type="scientific">Amborella trichopoda</name>
    <dbReference type="NCBI Taxonomy" id="13333"/>
    <lineage>
        <taxon>Eukaryota</taxon>
        <taxon>Viridiplantae</taxon>
        <taxon>Streptophyta</taxon>
        <taxon>Embryophyta</taxon>
        <taxon>Tracheophyta</taxon>
        <taxon>Spermatophyta</taxon>
        <taxon>Magnoliopsida</taxon>
        <taxon>Amborellales</taxon>
        <taxon>Amborellaceae</taxon>
        <taxon>Amborella</taxon>
    </lineage>
</organism>
<dbReference type="Gramene" id="ERM93478">
    <property type="protein sequence ID" value="ERM93478"/>
    <property type="gene ID" value="AMTR_s05130p00000670"/>
</dbReference>
<accession>U5CKJ7</accession>
<protein>
    <submittedName>
        <fullName evidence="3">Uncharacterized protein</fullName>
    </submittedName>
</protein>
<reference evidence="4" key="1">
    <citation type="journal article" date="2013" name="Science">
        <title>The Amborella genome and the evolution of flowering plants.</title>
        <authorList>
            <consortium name="Amborella Genome Project"/>
        </authorList>
    </citation>
    <scope>NUCLEOTIDE SEQUENCE [LARGE SCALE GENOMIC DNA]</scope>
</reference>
<feature type="compositionally biased region" description="Low complexity" evidence="2">
    <location>
        <begin position="52"/>
        <end position="65"/>
    </location>
</feature>
<feature type="non-terminal residue" evidence="3">
    <location>
        <position position="191"/>
    </location>
</feature>
<dbReference type="PANTHER" id="PTHR31807">
    <property type="entry name" value="AUGMIN FAMILY MEMBER"/>
    <property type="match status" value="1"/>
</dbReference>
<sequence length="191" mass="20694">MGGSMRYTDPNSNSSQFPIPGRLSIDARTLNFSSRNWSDNEDRSVGPDSESIDLSSKSSTSAPASRLARKKPGNKIPDRFWREISPGSGKKEGGSQWALSPGRGGHMGLRPPSPPSPVKTKGVSGFLNMGLELLKGRRSNLGNGNGKGVGVVLIMDEAGQELRVLNNRLLQWRFLNAKAQFLVEKKATFAQ</sequence>
<dbReference type="HOGENOM" id="CLU_1549713_0_0_1"/>
<feature type="region of interest" description="Disordered" evidence="2">
    <location>
        <begin position="1"/>
        <end position="121"/>
    </location>
</feature>